<evidence type="ECO:0000313" key="1">
    <source>
        <dbReference type="EMBL" id="TWW01125.1"/>
    </source>
</evidence>
<sequence>MEGYGSPLMPASEHLFKNRKYVDMSRNIFPVLLLLCLSGLCSCKKNEKFNDEQLSPVNVSIRSTNGRITVPSGNNYTRTVDNVSIPVGIVLSATAPKIFTVDVHVNNDTIRHMIDAGQLGDAVLLEESYYQLAKTAEVRFGIDTLSIPLQVSMQAIEKYYGKTLALAVSLADVGKHNTLDASGKMAIILINTTEVIRQEDIHYLFFTGGGSVLQQPSGTDHTLGTSFVVLPVSVTLGGVAGGSFAVNISTSADTAQALIDDGTLAGSTLLKEGDDYTIPSTLNFPANSNTARFDLVVKTESLKKYELNKPVLALSLSNPTRHLLDETRSKVVMKLDPSKLIETDITNTNIGYKTQYENTSNANETSGKLIDNNVNSKFLLFDFSTLWAQLEFATPITTGAYTMTSANDAPERDPKNWTLEGSDNGSDWTVLDTRTDQSFGSRFLTVKYTFSNQVAFKFYRLNITAVKNATLFQMAEWRLLKRP</sequence>
<name>A0A5C6LUR6_9BACT</name>
<reference evidence="1 2" key="1">
    <citation type="submission" date="2019-08" db="EMBL/GenBank/DDBJ databases">
        <title>Whole genome sequencing of chitin degrading bacteria Chitinophaga pinensis YS16.</title>
        <authorList>
            <person name="Singh R.P."/>
            <person name="Manchanda G."/>
            <person name="Maurya I.K."/>
            <person name="Joshi N.K."/>
            <person name="Srivastava A.K."/>
        </authorList>
    </citation>
    <scope>NUCLEOTIDE SEQUENCE [LARGE SCALE GENOMIC DNA]</scope>
    <source>
        <strain evidence="1 2">YS-16</strain>
    </source>
</reference>
<dbReference type="AlphaFoldDB" id="A0A5C6LUR6"/>
<dbReference type="EMBL" id="VOHS01000005">
    <property type="protein sequence ID" value="TWW01125.1"/>
    <property type="molecule type" value="Genomic_DNA"/>
</dbReference>
<dbReference type="InterPro" id="IPR008979">
    <property type="entry name" value="Galactose-bd-like_sf"/>
</dbReference>
<dbReference type="Gene3D" id="2.60.120.260">
    <property type="entry name" value="Galactose-binding domain-like"/>
    <property type="match status" value="1"/>
</dbReference>
<dbReference type="Proteomes" id="UP000318815">
    <property type="component" value="Unassembled WGS sequence"/>
</dbReference>
<protein>
    <submittedName>
        <fullName evidence="1">DUF1735 domain-containing protein</fullName>
    </submittedName>
</protein>
<organism evidence="1 2">
    <name type="scientific">Chitinophaga pinensis</name>
    <dbReference type="NCBI Taxonomy" id="79329"/>
    <lineage>
        <taxon>Bacteria</taxon>
        <taxon>Pseudomonadati</taxon>
        <taxon>Bacteroidota</taxon>
        <taxon>Chitinophagia</taxon>
        <taxon>Chitinophagales</taxon>
        <taxon>Chitinophagaceae</taxon>
        <taxon>Chitinophaga</taxon>
    </lineage>
</organism>
<accession>A0A5C6LUR6</accession>
<dbReference type="SUPFAM" id="SSF49785">
    <property type="entry name" value="Galactose-binding domain-like"/>
    <property type="match status" value="1"/>
</dbReference>
<keyword evidence="2" id="KW-1185">Reference proteome</keyword>
<comment type="caution">
    <text evidence="1">The sequence shown here is derived from an EMBL/GenBank/DDBJ whole genome shotgun (WGS) entry which is preliminary data.</text>
</comment>
<evidence type="ECO:0000313" key="2">
    <source>
        <dbReference type="Proteomes" id="UP000318815"/>
    </source>
</evidence>
<gene>
    <name evidence="1" type="ORF">FEF09_06560</name>
</gene>
<proteinExistence type="predicted"/>
<dbReference type="OrthoDB" id="792783at2"/>